<dbReference type="AlphaFoldDB" id="A0A182FLG3"/>
<keyword evidence="3" id="KW-1185">Reference proteome</keyword>
<evidence type="ECO:0008006" key="4">
    <source>
        <dbReference type="Google" id="ProtNLM"/>
    </source>
</evidence>
<feature type="compositionally biased region" description="Polar residues" evidence="1">
    <location>
        <begin position="114"/>
        <end position="135"/>
    </location>
</feature>
<protein>
    <recommendedName>
        <fullName evidence="4">ZAD domain-containing protein</fullName>
    </recommendedName>
</protein>
<dbReference type="STRING" id="7167.A0A182FLG3"/>
<evidence type="ECO:0000313" key="3">
    <source>
        <dbReference type="Proteomes" id="UP000069272"/>
    </source>
</evidence>
<proteinExistence type="predicted"/>
<dbReference type="Proteomes" id="UP000069272">
    <property type="component" value="Chromosome 3R"/>
</dbReference>
<dbReference type="VEuPathDB" id="VectorBase:AALB20_035993"/>
<reference evidence="2 3" key="1">
    <citation type="journal article" date="2017" name="G3 (Bethesda)">
        <title>The Physical Genome Mapping of Anopheles albimanus Corrected Scaffold Misassemblies and Identified Interarm Rearrangements in Genus Anopheles.</title>
        <authorList>
            <person name="Artemov G.N."/>
            <person name="Peery A.N."/>
            <person name="Jiang X."/>
            <person name="Tu Z."/>
            <person name="Stegniy V.N."/>
            <person name="Sharakhova M.V."/>
            <person name="Sharakhov I.V."/>
        </authorList>
    </citation>
    <scope>NUCLEOTIDE SEQUENCE [LARGE SCALE GENOMIC DNA]</scope>
    <source>
        <strain evidence="2 3">ALBI9_A</strain>
    </source>
</reference>
<feature type="compositionally biased region" description="Basic and acidic residues" evidence="1">
    <location>
        <begin position="213"/>
        <end position="223"/>
    </location>
</feature>
<feature type="compositionally biased region" description="Basic and acidic residues" evidence="1">
    <location>
        <begin position="176"/>
        <end position="196"/>
    </location>
</feature>
<feature type="compositionally biased region" description="Polar residues" evidence="1">
    <location>
        <begin position="200"/>
        <end position="211"/>
    </location>
</feature>
<dbReference type="VEuPathDB" id="VectorBase:AALB007372"/>
<accession>A0A182FLG3</accession>
<organism evidence="2 3">
    <name type="scientific">Anopheles albimanus</name>
    <name type="common">New world malaria mosquito</name>
    <dbReference type="NCBI Taxonomy" id="7167"/>
    <lineage>
        <taxon>Eukaryota</taxon>
        <taxon>Metazoa</taxon>
        <taxon>Ecdysozoa</taxon>
        <taxon>Arthropoda</taxon>
        <taxon>Hexapoda</taxon>
        <taxon>Insecta</taxon>
        <taxon>Pterygota</taxon>
        <taxon>Neoptera</taxon>
        <taxon>Endopterygota</taxon>
        <taxon>Diptera</taxon>
        <taxon>Nematocera</taxon>
        <taxon>Culicoidea</taxon>
        <taxon>Culicidae</taxon>
        <taxon>Anophelinae</taxon>
        <taxon>Anopheles</taxon>
    </lineage>
</organism>
<evidence type="ECO:0000256" key="1">
    <source>
        <dbReference type="SAM" id="MobiDB-lite"/>
    </source>
</evidence>
<reference evidence="2" key="2">
    <citation type="submission" date="2022-08" db="UniProtKB">
        <authorList>
            <consortium name="EnsemblMetazoa"/>
        </authorList>
    </citation>
    <scope>IDENTIFICATION</scope>
    <source>
        <strain evidence="2">STECLA/ALBI9_A</strain>
    </source>
</reference>
<feature type="region of interest" description="Disordered" evidence="1">
    <location>
        <begin position="102"/>
        <end position="250"/>
    </location>
</feature>
<feature type="compositionally biased region" description="Basic and acidic residues" evidence="1">
    <location>
        <begin position="102"/>
        <end position="113"/>
    </location>
</feature>
<dbReference type="EnsemblMetazoa" id="AALB007372-RA">
    <property type="protein sequence ID" value="AALB007372-PA"/>
    <property type="gene ID" value="AALB007372"/>
</dbReference>
<sequence>MAKRLYEQCCRLCLFSGTEVGLVDVFSIPKLNSLVLDLYNIEITPNDGSTTRVCSVCLKDTLDFNAQIKQYDRDRTLVLEVNAKIRQKVLAAMPTTSAVSKVTKDLATKENRPSNESIQTANKKTASLNATNSNEAPDVAQHKQQVTTENPREIPSKSSDSRTPSAENRASGSRDSSNDKATKGSNAKDKDKDGSRRPPHTSSEQSTAKSKNSAKDLERRSIDKPGSARSENRSPGFGHSASTSSKVEKS</sequence>
<feature type="compositionally biased region" description="Polar residues" evidence="1">
    <location>
        <begin position="240"/>
        <end position="250"/>
    </location>
</feature>
<evidence type="ECO:0000313" key="2">
    <source>
        <dbReference type="EnsemblMetazoa" id="AALB007372-PA"/>
    </source>
</evidence>
<name>A0A182FLG3_ANOAL</name>
<feature type="compositionally biased region" description="Polar residues" evidence="1">
    <location>
        <begin position="156"/>
        <end position="175"/>
    </location>
</feature>